<evidence type="ECO:0000256" key="1">
    <source>
        <dbReference type="ARBA" id="ARBA00022679"/>
    </source>
</evidence>
<name>A0AAN6XF66_9PEZI</name>
<dbReference type="AlphaFoldDB" id="A0AAN6XF66"/>
<feature type="domain" description="N-acetyltransferase" evidence="4">
    <location>
        <begin position="3"/>
        <end position="196"/>
    </location>
</feature>
<reference evidence="5" key="2">
    <citation type="submission" date="2023-05" db="EMBL/GenBank/DDBJ databases">
        <authorList>
            <consortium name="Lawrence Berkeley National Laboratory"/>
            <person name="Steindorff A."/>
            <person name="Hensen N."/>
            <person name="Bonometti L."/>
            <person name="Westerberg I."/>
            <person name="Brannstrom I.O."/>
            <person name="Guillou S."/>
            <person name="Cros-Aarteil S."/>
            <person name="Calhoun S."/>
            <person name="Haridas S."/>
            <person name="Kuo A."/>
            <person name="Mondo S."/>
            <person name="Pangilinan J."/>
            <person name="Riley R."/>
            <person name="Labutti K."/>
            <person name="Andreopoulos B."/>
            <person name="Lipzen A."/>
            <person name="Chen C."/>
            <person name="Yanf M."/>
            <person name="Daum C."/>
            <person name="Ng V."/>
            <person name="Clum A."/>
            <person name="Ohm R."/>
            <person name="Martin F."/>
            <person name="Silar P."/>
            <person name="Natvig D."/>
            <person name="Lalanne C."/>
            <person name="Gautier V."/>
            <person name="Ament-Velasquez S.L."/>
            <person name="Kruys A."/>
            <person name="Hutchinson M.I."/>
            <person name="Powell A.J."/>
            <person name="Barry K."/>
            <person name="Miller A.N."/>
            <person name="Grigoriev I.V."/>
            <person name="Debuchy R."/>
            <person name="Gladieux P."/>
            <person name="Thoren M.H."/>
            <person name="Johannesson H."/>
        </authorList>
    </citation>
    <scope>NUCLEOTIDE SEQUENCE</scope>
    <source>
        <strain evidence="5">CBS 315.58</strain>
    </source>
</reference>
<organism evidence="5 6">
    <name type="scientific">Triangularia verruculosa</name>
    <dbReference type="NCBI Taxonomy" id="2587418"/>
    <lineage>
        <taxon>Eukaryota</taxon>
        <taxon>Fungi</taxon>
        <taxon>Dikarya</taxon>
        <taxon>Ascomycota</taxon>
        <taxon>Pezizomycotina</taxon>
        <taxon>Sordariomycetes</taxon>
        <taxon>Sordariomycetidae</taxon>
        <taxon>Sordariales</taxon>
        <taxon>Podosporaceae</taxon>
        <taxon>Triangularia</taxon>
    </lineage>
</organism>
<dbReference type="GO" id="GO:0016747">
    <property type="term" value="F:acyltransferase activity, transferring groups other than amino-acyl groups"/>
    <property type="evidence" value="ECO:0007669"/>
    <property type="project" value="InterPro"/>
</dbReference>
<evidence type="ECO:0000259" key="4">
    <source>
        <dbReference type="PROSITE" id="PS51186"/>
    </source>
</evidence>
<evidence type="ECO:0000313" key="5">
    <source>
        <dbReference type="EMBL" id="KAK4196662.1"/>
    </source>
</evidence>
<evidence type="ECO:0000256" key="3">
    <source>
        <dbReference type="SAM" id="MobiDB-lite"/>
    </source>
</evidence>
<reference evidence="5" key="1">
    <citation type="journal article" date="2023" name="Mol. Phylogenet. Evol.">
        <title>Genome-scale phylogeny and comparative genomics of the fungal order Sordariales.</title>
        <authorList>
            <person name="Hensen N."/>
            <person name="Bonometti L."/>
            <person name="Westerberg I."/>
            <person name="Brannstrom I.O."/>
            <person name="Guillou S."/>
            <person name="Cros-Aarteil S."/>
            <person name="Calhoun S."/>
            <person name="Haridas S."/>
            <person name="Kuo A."/>
            <person name="Mondo S."/>
            <person name="Pangilinan J."/>
            <person name="Riley R."/>
            <person name="LaButti K."/>
            <person name="Andreopoulos B."/>
            <person name="Lipzen A."/>
            <person name="Chen C."/>
            <person name="Yan M."/>
            <person name="Daum C."/>
            <person name="Ng V."/>
            <person name="Clum A."/>
            <person name="Steindorff A."/>
            <person name="Ohm R.A."/>
            <person name="Martin F."/>
            <person name="Silar P."/>
            <person name="Natvig D.O."/>
            <person name="Lalanne C."/>
            <person name="Gautier V."/>
            <person name="Ament-Velasquez S.L."/>
            <person name="Kruys A."/>
            <person name="Hutchinson M.I."/>
            <person name="Powell A.J."/>
            <person name="Barry K."/>
            <person name="Miller A.N."/>
            <person name="Grigoriev I.V."/>
            <person name="Debuchy R."/>
            <person name="Gladieux P."/>
            <person name="Hiltunen Thoren M."/>
            <person name="Johannesson H."/>
        </authorList>
    </citation>
    <scope>NUCLEOTIDE SEQUENCE</scope>
    <source>
        <strain evidence="5">CBS 315.58</strain>
    </source>
</reference>
<protein>
    <submittedName>
        <fullName evidence="5">Acyl-CoA N-acyltransferase</fullName>
    </submittedName>
</protein>
<evidence type="ECO:0000313" key="6">
    <source>
        <dbReference type="Proteomes" id="UP001303160"/>
    </source>
</evidence>
<keyword evidence="2" id="KW-0012">Acyltransferase</keyword>
<dbReference type="SUPFAM" id="SSF55729">
    <property type="entry name" value="Acyl-CoA N-acyltransferases (Nat)"/>
    <property type="match status" value="1"/>
</dbReference>
<dbReference type="PROSITE" id="PS51186">
    <property type="entry name" value="GNAT"/>
    <property type="match status" value="1"/>
</dbReference>
<comment type="caution">
    <text evidence="5">The sequence shown here is derived from an EMBL/GenBank/DDBJ whole genome shotgun (WGS) entry which is preliminary data.</text>
</comment>
<keyword evidence="1" id="KW-0808">Transferase</keyword>
<dbReference type="Pfam" id="PF13508">
    <property type="entry name" value="Acetyltransf_7"/>
    <property type="match status" value="1"/>
</dbReference>
<gene>
    <name evidence="5" type="ORF">QBC40DRAFT_286875</name>
</gene>
<evidence type="ECO:0000256" key="2">
    <source>
        <dbReference type="ARBA" id="ARBA00023315"/>
    </source>
</evidence>
<dbReference type="CDD" id="cd04301">
    <property type="entry name" value="NAT_SF"/>
    <property type="match status" value="1"/>
</dbReference>
<dbReference type="EMBL" id="MU863979">
    <property type="protein sequence ID" value="KAK4196662.1"/>
    <property type="molecule type" value="Genomic_DNA"/>
</dbReference>
<feature type="region of interest" description="Disordered" evidence="3">
    <location>
        <begin position="112"/>
        <end position="132"/>
    </location>
</feature>
<sequence>MAISFRAPRIEDLNDIAEIYNHAVRTTAATFDIEEKPPSYFSSFVPGDHLHRMRVAVDDRDKVVAYAGIYPFSQRQAYAQLAEMMVYVHPAWQRRGISRALLAELHRGGGGVAGTGGQNGKEQAELESSQGPGEELNVMISTANGGFLRGLHTVLGLINSENVHMHRVMEELGYARKGEMEDVATKFGRRHSLVIYQRHVAKL</sequence>
<keyword evidence="6" id="KW-1185">Reference proteome</keyword>
<proteinExistence type="predicted"/>
<accession>A0AAN6XF66</accession>
<dbReference type="Proteomes" id="UP001303160">
    <property type="component" value="Unassembled WGS sequence"/>
</dbReference>
<dbReference type="PANTHER" id="PTHR43072:SF23">
    <property type="entry name" value="UPF0039 PROTEIN C11D3.02C"/>
    <property type="match status" value="1"/>
</dbReference>
<dbReference type="PANTHER" id="PTHR43072">
    <property type="entry name" value="N-ACETYLTRANSFERASE"/>
    <property type="match status" value="1"/>
</dbReference>
<dbReference type="InterPro" id="IPR000182">
    <property type="entry name" value="GNAT_dom"/>
</dbReference>
<dbReference type="Gene3D" id="3.40.630.30">
    <property type="match status" value="1"/>
</dbReference>
<dbReference type="InterPro" id="IPR016181">
    <property type="entry name" value="Acyl_CoA_acyltransferase"/>
</dbReference>